<dbReference type="EMBL" id="CP003598">
    <property type="protein sequence ID" value="AFY91258.1"/>
    <property type="molecule type" value="Genomic_DNA"/>
</dbReference>
<dbReference type="Pfam" id="PF07731">
    <property type="entry name" value="Cu-oxidase_2"/>
    <property type="match status" value="1"/>
</dbReference>
<feature type="domain" description="Plastocyanin-like" evidence="5">
    <location>
        <begin position="386"/>
        <end position="494"/>
    </location>
</feature>
<dbReference type="CDD" id="cd13900">
    <property type="entry name" value="CuRO_3_Tth-MCO_like"/>
    <property type="match status" value="1"/>
</dbReference>
<dbReference type="InterPro" id="IPR002355">
    <property type="entry name" value="Cu_oxidase_Cu_BS"/>
</dbReference>
<dbReference type="InterPro" id="IPR008972">
    <property type="entry name" value="Cupredoxin"/>
</dbReference>
<evidence type="ECO:0000256" key="1">
    <source>
        <dbReference type="ARBA" id="ARBA00022723"/>
    </source>
</evidence>
<dbReference type="InterPro" id="IPR006311">
    <property type="entry name" value="TAT_signal"/>
</dbReference>
<keyword evidence="8" id="KW-1185">Reference proteome</keyword>
<geneLocation type="plasmid" evidence="7 8">
    <name>pCHRO.01</name>
</geneLocation>
<proteinExistence type="predicted"/>
<dbReference type="Gene3D" id="2.60.40.420">
    <property type="entry name" value="Cupredoxins - blue copper proteins"/>
    <property type="match status" value="3"/>
</dbReference>
<organism evidence="7 8">
    <name type="scientific">Chroococcidiopsis thermalis (strain PCC 7203)</name>
    <dbReference type="NCBI Taxonomy" id="251229"/>
    <lineage>
        <taxon>Bacteria</taxon>
        <taxon>Bacillati</taxon>
        <taxon>Cyanobacteriota</taxon>
        <taxon>Cyanophyceae</taxon>
        <taxon>Chroococcidiopsidales</taxon>
        <taxon>Chroococcidiopsidaceae</taxon>
        <taxon>Chroococcidiopsis</taxon>
    </lineage>
</organism>
<dbReference type="Pfam" id="PF00394">
    <property type="entry name" value="Cu-oxidase"/>
    <property type="match status" value="1"/>
</dbReference>
<dbReference type="OrthoDB" id="9757546at2"/>
<evidence type="ECO:0000259" key="6">
    <source>
        <dbReference type="Pfam" id="PF07732"/>
    </source>
</evidence>
<accession>K9U9J5</accession>
<reference evidence="7 8" key="1">
    <citation type="submission" date="2012-06" db="EMBL/GenBank/DDBJ databases">
        <title>Finished plasmid 1 of genome of Chroococcidiopsis thermalis PCC 7203.</title>
        <authorList>
            <consortium name="US DOE Joint Genome Institute"/>
            <person name="Gugger M."/>
            <person name="Coursin T."/>
            <person name="Rippka R."/>
            <person name="Tandeau De Marsac N."/>
            <person name="Huntemann M."/>
            <person name="Wei C.-L."/>
            <person name="Han J."/>
            <person name="Detter J.C."/>
            <person name="Han C."/>
            <person name="Tapia R."/>
            <person name="Davenport K."/>
            <person name="Daligault H."/>
            <person name="Erkkila T."/>
            <person name="Gu W."/>
            <person name="Munk A.C.C."/>
            <person name="Teshima H."/>
            <person name="Xu Y."/>
            <person name="Chain P."/>
            <person name="Chen A."/>
            <person name="Krypides N."/>
            <person name="Mavromatis K."/>
            <person name="Markowitz V."/>
            <person name="Szeto E."/>
            <person name="Ivanova N."/>
            <person name="Mikhailova N."/>
            <person name="Ovchinnikova G."/>
            <person name="Pagani I."/>
            <person name="Pati A."/>
            <person name="Goodwin L."/>
            <person name="Peters L."/>
            <person name="Pitluck S."/>
            <person name="Woyke T."/>
            <person name="Kerfeld C."/>
        </authorList>
    </citation>
    <scope>NUCLEOTIDE SEQUENCE [LARGE SCALE GENOMIC DNA]</scope>
    <source>
        <strain evidence="7 8">PCC 7203</strain>
        <plasmid evidence="7 8">pCHRO.01</plasmid>
    </source>
</reference>
<feature type="chain" id="PRO_5003936992" evidence="3">
    <location>
        <begin position="26"/>
        <end position="498"/>
    </location>
</feature>
<dbReference type="PANTHER" id="PTHR11709">
    <property type="entry name" value="MULTI-COPPER OXIDASE"/>
    <property type="match status" value="1"/>
</dbReference>
<dbReference type="CDD" id="cd13853">
    <property type="entry name" value="CuRO_1_Tth-MCO_like"/>
    <property type="match status" value="1"/>
</dbReference>
<dbReference type="PROSITE" id="PS51318">
    <property type="entry name" value="TAT"/>
    <property type="match status" value="1"/>
</dbReference>
<dbReference type="PROSITE" id="PS00080">
    <property type="entry name" value="MULTICOPPER_OXIDASE2"/>
    <property type="match status" value="1"/>
</dbReference>
<dbReference type="AlphaFoldDB" id="K9U9J5"/>
<dbReference type="KEGG" id="cthe:Chro_5924"/>
<dbReference type="SUPFAM" id="SSF49503">
    <property type="entry name" value="Cupredoxins"/>
    <property type="match status" value="3"/>
</dbReference>
<dbReference type="InterPro" id="IPR001117">
    <property type="entry name" value="Cu-oxidase_2nd"/>
</dbReference>
<dbReference type="PATRIC" id="fig|251229.3.peg.6917"/>
<keyword evidence="3" id="KW-0732">Signal</keyword>
<evidence type="ECO:0000313" key="7">
    <source>
        <dbReference type="EMBL" id="AFY91258.1"/>
    </source>
</evidence>
<dbReference type="InterPro" id="IPR045087">
    <property type="entry name" value="Cu-oxidase_fam"/>
</dbReference>
<gene>
    <name evidence="7" type="ORF">Chro_5924</name>
</gene>
<dbReference type="InterPro" id="IPR011706">
    <property type="entry name" value="Cu-oxidase_C"/>
</dbReference>
<evidence type="ECO:0000256" key="2">
    <source>
        <dbReference type="ARBA" id="ARBA00023002"/>
    </source>
</evidence>
<keyword evidence="1" id="KW-0479">Metal-binding</keyword>
<evidence type="ECO:0000259" key="5">
    <source>
        <dbReference type="Pfam" id="PF07731"/>
    </source>
</evidence>
<dbReference type="InterPro" id="IPR011707">
    <property type="entry name" value="Cu-oxidase-like_N"/>
</dbReference>
<dbReference type="GO" id="GO:0005507">
    <property type="term" value="F:copper ion binding"/>
    <property type="evidence" value="ECO:0007669"/>
    <property type="project" value="InterPro"/>
</dbReference>
<protein>
    <submittedName>
        <fullName evidence="7">Multicopper oxidase type 3</fullName>
    </submittedName>
</protein>
<evidence type="ECO:0000259" key="4">
    <source>
        <dbReference type="Pfam" id="PF00394"/>
    </source>
</evidence>
<dbReference type="FunCoup" id="K9U9J5">
    <property type="interactions" value="47"/>
</dbReference>
<feature type="domain" description="Plastocyanin-like" evidence="4">
    <location>
        <begin position="226"/>
        <end position="302"/>
    </location>
</feature>
<dbReference type="Pfam" id="PF07732">
    <property type="entry name" value="Cu-oxidase_3"/>
    <property type="match status" value="1"/>
</dbReference>
<feature type="domain" description="Plastocyanin-like" evidence="6">
    <location>
        <begin position="65"/>
        <end position="174"/>
    </location>
</feature>
<feature type="signal peptide" evidence="3">
    <location>
        <begin position="1"/>
        <end position="25"/>
    </location>
</feature>
<dbReference type="InParanoid" id="K9U9J5"/>
<dbReference type="PANTHER" id="PTHR11709:SF2">
    <property type="entry name" value="MULTICOPPER OXIDASE LPR1"/>
    <property type="match status" value="1"/>
</dbReference>
<sequence>MPKIYRRQFLFLSAAGAVTASVASSALGQSNRTPFKSQVSLPKLHTSNHGSLELDLEASSRPVSLGGKRAYLFSYNGQLPAPRLEARPGDTVRIHFTNNLTQPTNLHYHGLHVTPTGNADNPFLEIPPGESLTYKFTIPKNHRSGTYWYHPHHHGYVAEQVFGGLAGLFIIRGELDEIPEIKAAKEEFLVLQDFALDGSGRIQSPNHMAIMMGREGQILTVNGQVNPKYGIPSGGLLRLRLLNASPSRFYRLSLENHPLYLIATDGGALGNLVEREELLLAPGERAEVLVRGEREPKQYRLLNLPYDRGGMGMMGGGMMGDGMGMMGSSQMMRSSQTNPQVLATLTYRGSVSTLPLPQKLIPVETLPEPRTVRRFELSMAMAPGMGMSFTFNGKAFDPNKINTQVQVNTVEDWELVNVDPDRMDHPFHLHVNPFQVISRNGKPEPDRAWKDTVLVRGGETVRIRVPFRDFLGKTVYHCHILDHEDLGMMGVLDIQAPT</sequence>
<evidence type="ECO:0000256" key="3">
    <source>
        <dbReference type="SAM" id="SignalP"/>
    </source>
</evidence>
<evidence type="ECO:0000313" key="8">
    <source>
        <dbReference type="Proteomes" id="UP000010384"/>
    </source>
</evidence>
<name>K9U9J5_CHRTP</name>
<dbReference type="Proteomes" id="UP000010384">
    <property type="component" value="Plasmid pCHRO.01"/>
</dbReference>
<keyword evidence="7" id="KW-0614">Plasmid</keyword>
<keyword evidence="2" id="KW-0560">Oxidoreductase</keyword>
<dbReference type="RefSeq" id="WP_015163195.1">
    <property type="nucleotide sequence ID" value="NC_019699.1"/>
</dbReference>
<dbReference type="GO" id="GO:0016491">
    <property type="term" value="F:oxidoreductase activity"/>
    <property type="evidence" value="ECO:0007669"/>
    <property type="project" value="UniProtKB-KW"/>
</dbReference>
<dbReference type="HOGENOM" id="CLU_009100_3_1_3"/>